<feature type="domain" description="Transglutaminase-like" evidence="1">
    <location>
        <begin position="316"/>
        <end position="421"/>
    </location>
</feature>
<keyword evidence="4" id="KW-1185">Reference proteome</keyword>
<dbReference type="OrthoDB" id="98874at2"/>
<evidence type="ECO:0000259" key="2">
    <source>
        <dbReference type="Pfam" id="PF12969"/>
    </source>
</evidence>
<dbReference type="KEGG" id="ddo:I597_2823"/>
<reference evidence="3 4" key="1">
    <citation type="submission" date="2014-10" db="EMBL/GenBank/DDBJ databases">
        <title>Draft genome sequence of the proteorhodopsin-containing marine bacterium Dokdonia donghaensis.</title>
        <authorList>
            <person name="Gomez-Consarnau L."/>
            <person name="Gonzalez J.M."/>
            <person name="Riedel T."/>
            <person name="Jaenicke S."/>
            <person name="Wagner-Doebler I."/>
            <person name="Fuhrman J.A."/>
        </authorList>
    </citation>
    <scope>NUCLEOTIDE SEQUENCE [LARGE SCALE GENOMIC DNA]</scope>
    <source>
        <strain evidence="3 4">DSW-1</strain>
    </source>
</reference>
<dbReference type="InterPro" id="IPR038765">
    <property type="entry name" value="Papain-like_cys_pep_sf"/>
</dbReference>
<dbReference type="Gene3D" id="3.10.620.30">
    <property type="match status" value="1"/>
</dbReference>
<protein>
    <recommendedName>
        <fullName evidence="5">DUF3857 domain-containing protein</fullName>
    </recommendedName>
</protein>
<evidence type="ECO:0000313" key="3">
    <source>
        <dbReference type="EMBL" id="KGO06301.1"/>
    </source>
</evidence>
<dbReference type="AlphaFoldDB" id="A0A0A2GVH4"/>
<dbReference type="RefSeq" id="WP_035325304.1">
    <property type="nucleotide sequence ID" value="NZ_CP015125.1"/>
</dbReference>
<dbReference type="InterPro" id="IPR002931">
    <property type="entry name" value="Transglutaminase-like"/>
</dbReference>
<feature type="domain" description="DUF3857" evidence="2">
    <location>
        <begin position="69"/>
        <end position="197"/>
    </location>
</feature>
<dbReference type="Proteomes" id="UP000030140">
    <property type="component" value="Unassembled WGS sequence"/>
</dbReference>
<dbReference type="Gene3D" id="2.60.120.1130">
    <property type="match status" value="1"/>
</dbReference>
<proteinExistence type="predicted"/>
<organism evidence="3 4">
    <name type="scientific">Dokdonia donghaensis DSW-1</name>
    <dbReference type="NCBI Taxonomy" id="1300343"/>
    <lineage>
        <taxon>Bacteria</taxon>
        <taxon>Pseudomonadati</taxon>
        <taxon>Bacteroidota</taxon>
        <taxon>Flavobacteriia</taxon>
        <taxon>Flavobacteriales</taxon>
        <taxon>Flavobacteriaceae</taxon>
        <taxon>Dokdonia</taxon>
    </lineage>
</organism>
<evidence type="ECO:0000313" key="4">
    <source>
        <dbReference type="Proteomes" id="UP000030140"/>
    </source>
</evidence>
<accession>A0A0A2GVH4</accession>
<dbReference type="SUPFAM" id="SSF54001">
    <property type="entry name" value="Cysteine proteinases"/>
    <property type="match status" value="1"/>
</dbReference>
<evidence type="ECO:0008006" key="5">
    <source>
        <dbReference type="Google" id="ProtNLM"/>
    </source>
</evidence>
<dbReference type="PATRIC" id="fig|1300343.5.peg.2866"/>
<dbReference type="Gene3D" id="2.60.40.3140">
    <property type="match status" value="1"/>
</dbReference>
<dbReference type="EMBL" id="JSAQ01000001">
    <property type="protein sequence ID" value="KGO06301.1"/>
    <property type="molecule type" value="Genomic_DNA"/>
</dbReference>
<evidence type="ECO:0000259" key="1">
    <source>
        <dbReference type="Pfam" id="PF01841"/>
    </source>
</evidence>
<name>A0A0A2GVH4_9FLAO</name>
<dbReference type="Pfam" id="PF01841">
    <property type="entry name" value="Transglut_core"/>
    <property type="match status" value="1"/>
</dbReference>
<dbReference type="InterPro" id="IPR024618">
    <property type="entry name" value="DUF3857"/>
</dbReference>
<sequence>MKYTLTVIVLICFFHTNAQEFKSGKIDQDWFEKTLTEEQLEAPAVFLEKYRDTNFEYRDNLDGWTLFTTIHNVIKINNTEGLEYGTHKVVLQHQGRQEEKIDRIEAYSYSNSSAGVERTKMSRSEVIDNKLNKWLDEKVIVIPNVKVGDIIEYSYRVESTYWHIKDLNVQEDIPVLHAYAKIAIPQFFDYNVYVKGDIEIVPKLSVGGRTENFSTEDKNPFGGRTQRTDFANIRFKENISEFEFSNVSPIIKEEFTNNIENFRSAVLWELGAVEMSKGNKVNRAKTWDQVADYYYEQLELSDNLESTNFLDESSQALKSKHSNQVELIEAVYRFIQNKMTWDEKEYNYDTPDLRKAFKDGSGSSYEINVLLVALLKKVGLNSSPVMASTKSNGVPLYPTVNGFNYVLAAVVKDNEWLVMDATEKNAIPGLLPERIMNWEGRLVKQNGTSKGIPLFAKKFSSQKTIVIASVNTEGIATGKLRVSYSNNLALSFVNIYKPAAASTREKILAKEFESDLITNPQFKFGTLPKSSTVSFAFEDDTSEIIGDKLYILPQLFLSATENPFTLEKRSYTIDFSYPKQIENVVTLNLPVGYAITSLPEAIEINLPGNMGVYRFKCSSATGTSVQVVRSLSINTTLIDAKLYEEIKKFFAQIVAKEKETIVLVKK</sequence>
<dbReference type="Pfam" id="PF12969">
    <property type="entry name" value="DUF3857"/>
    <property type="match status" value="1"/>
</dbReference>
<gene>
    <name evidence="3" type="ORF">NV36_05250</name>
</gene>
<comment type="caution">
    <text evidence="3">The sequence shown here is derived from an EMBL/GenBank/DDBJ whole genome shotgun (WGS) entry which is preliminary data.</text>
</comment>